<accession>A0A8J3ZKY9</accession>
<comment type="caution">
    <text evidence="15">The sequence shown here is derived from an EMBL/GenBank/DDBJ whole genome shotgun (WGS) entry which is preliminary data.</text>
</comment>
<evidence type="ECO:0000256" key="6">
    <source>
        <dbReference type="ARBA" id="ARBA00022741"/>
    </source>
</evidence>
<dbReference type="CDD" id="cd00671">
    <property type="entry name" value="ArgRS_core"/>
    <property type="match status" value="1"/>
</dbReference>
<evidence type="ECO:0000256" key="5">
    <source>
        <dbReference type="ARBA" id="ARBA00022598"/>
    </source>
</evidence>
<feature type="domain" description="Arginyl tRNA synthetase N-terminal" evidence="14">
    <location>
        <begin position="8"/>
        <end position="87"/>
    </location>
</feature>
<dbReference type="GO" id="GO:0005524">
    <property type="term" value="F:ATP binding"/>
    <property type="evidence" value="ECO:0007669"/>
    <property type="project" value="UniProtKB-UniRule"/>
</dbReference>
<organism evidence="15 16">
    <name type="scientific">Virgisporangium ochraceum</name>
    <dbReference type="NCBI Taxonomy" id="65505"/>
    <lineage>
        <taxon>Bacteria</taxon>
        <taxon>Bacillati</taxon>
        <taxon>Actinomycetota</taxon>
        <taxon>Actinomycetes</taxon>
        <taxon>Micromonosporales</taxon>
        <taxon>Micromonosporaceae</taxon>
        <taxon>Virgisporangium</taxon>
    </lineage>
</organism>
<keyword evidence="8 11" id="KW-0648">Protein biosynthesis</keyword>
<dbReference type="InterPro" id="IPR036695">
    <property type="entry name" value="Arg-tRNA-synth_N_sf"/>
</dbReference>
<comment type="subcellular location">
    <subcellularLocation>
        <location evidence="1 11">Cytoplasm</location>
    </subcellularLocation>
</comment>
<comment type="subunit">
    <text evidence="3 11">Monomer.</text>
</comment>
<evidence type="ECO:0000256" key="12">
    <source>
        <dbReference type="RuleBase" id="RU363038"/>
    </source>
</evidence>
<dbReference type="FunFam" id="3.40.50.620:FF:000116">
    <property type="entry name" value="Arginine--tRNA ligase"/>
    <property type="match status" value="1"/>
</dbReference>
<dbReference type="EC" id="6.1.1.19" evidence="11"/>
<evidence type="ECO:0000259" key="13">
    <source>
        <dbReference type="SMART" id="SM00836"/>
    </source>
</evidence>
<dbReference type="SMART" id="SM00836">
    <property type="entry name" value="DALR_1"/>
    <property type="match status" value="1"/>
</dbReference>
<keyword evidence="7 11" id="KW-0067">ATP-binding</keyword>
<dbReference type="Proteomes" id="UP000635606">
    <property type="component" value="Unassembled WGS sequence"/>
</dbReference>
<name>A0A8J3ZKY9_9ACTN</name>
<evidence type="ECO:0000256" key="4">
    <source>
        <dbReference type="ARBA" id="ARBA00022490"/>
    </source>
</evidence>
<dbReference type="HAMAP" id="MF_00123">
    <property type="entry name" value="Arg_tRNA_synth"/>
    <property type="match status" value="1"/>
</dbReference>
<keyword evidence="16" id="KW-1185">Reference proteome</keyword>
<evidence type="ECO:0000256" key="9">
    <source>
        <dbReference type="ARBA" id="ARBA00023146"/>
    </source>
</evidence>
<evidence type="ECO:0000256" key="8">
    <source>
        <dbReference type="ARBA" id="ARBA00022917"/>
    </source>
</evidence>
<dbReference type="Pfam" id="PF00750">
    <property type="entry name" value="tRNA-synt_1d"/>
    <property type="match status" value="1"/>
</dbReference>
<keyword evidence="4 11" id="KW-0963">Cytoplasm</keyword>
<evidence type="ECO:0000256" key="7">
    <source>
        <dbReference type="ARBA" id="ARBA00022840"/>
    </source>
</evidence>
<gene>
    <name evidence="15" type="primary">argS_1</name>
    <name evidence="11" type="synonym">argS</name>
    <name evidence="15" type="ORF">Voc01_007060</name>
</gene>
<dbReference type="InterPro" id="IPR035684">
    <property type="entry name" value="ArgRS_core"/>
</dbReference>
<dbReference type="GO" id="GO:0004814">
    <property type="term" value="F:arginine-tRNA ligase activity"/>
    <property type="evidence" value="ECO:0007669"/>
    <property type="project" value="UniProtKB-UniRule"/>
</dbReference>
<dbReference type="CDD" id="cd07956">
    <property type="entry name" value="Anticodon_Ia_Arg"/>
    <property type="match status" value="1"/>
</dbReference>
<feature type="domain" description="DALR anticodon binding" evidence="13">
    <location>
        <begin position="460"/>
        <end position="573"/>
    </location>
</feature>
<dbReference type="InterPro" id="IPR008909">
    <property type="entry name" value="DALR_anticod-bd"/>
</dbReference>
<dbReference type="GO" id="GO:0005737">
    <property type="term" value="C:cytoplasm"/>
    <property type="evidence" value="ECO:0007669"/>
    <property type="project" value="UniProtKB-SubCell"/>
</dbReference>
<proteinExistence type="inferred from homology"/>
<keyword evidence="9 11" id="KW-0030">Aminoacyl-tRNA synthetase</keyword>
<dbReference type="FunFam" id="1.10.730.10:FF:000006">
    <property type="entry name" value="Arginyl-tRNA synthetase 2, mitochondrial"/>
    <property type="match status" value="1"/>
</dbReference>
<keyword evidence="6 11" id="KW-0547">Nucleotide-binding</keyword>
<dbReference type="EMBL" id="BOPH01000010">
    <property type="protein sequence ID" value="GIJ65789.1"/>
    <property type="molecule type" value="Genomic_DNA"/>
</dbReference>
<dbReference type="Gene3D" id="3.40.50.620">
    <property type="entry name" value="HUPs"/>
    <property type="match status" value="1"/>
</dbReference>
<comment type="catalytic activity">
    <reaction evidence="10 11">
        <text>tRNA(Arg) + L-arginine + ATP = L-arginyl-tRNA(Arg) + AMP + diphosphate</text>
        <dbReference type="Rhea" id="RHEA:20301"/>
        <dbReference type="Rhea" id="RHEA-COMP:9658"/>
        <dbReference type="Rhea" id="RHEA-COMP:9673"/>
        <dbReference type="ChEBI" id="CHEBI:30616"/>
        <dbReference type="ChEBI" id="CHEBI:32682"/>
        <dbReference type="ChEBI" id="CHEBI:33019"/>
        <dbReference type="ChEBI" id="CHEBI:78442"/>
        <dbReference type="ChEBI" id="CHEBI:78513"/>
        <dbReference type="ChEBI" id="CHEBI:456215"/>
        <dbReference type="EC" id="6.1.1.19"/>
    </reaction>
</comment>
<dbReference type="InterPro" id="IPR014729">
    <property type="entry name" value="Rossmann-like_a/b/a_fold"/>
</dbReference>
<dbReference type="NCBIfam" id="TIGR00456">
    <property type="entry name" value="argS"/>
    <property type="match status" value="1"/>
</dbReference>
<comment type="similarity">
    <text evidence="2 11 12">Belongs to the class-I aminoacyl-tRNA synthetase family.</text>
</comment>
<dbReference type="SUPFAM" id="SSF55190">
    <property type="entry name" value="Arginyl-tRNA synthetase (ArgRS), N-terminal 'additional' domain"/>
    <property type="match status" value="1"/>
</dbReference>
<feature type="short sequence motif" description="'HIGH' region" evidence="11">
    <location>
        <begin position="123"/>
        <end position="133"/>
    </location>
</feature>
<evidence type="ECO:0000313" key="16">
    <source>
        <dbReference type="Proteomes" id="UP000635606"/>
    </source>
</evidence>
<evidence type="ECO:0000256" key="10">
    <source>
        <dbReference type="ARBA" id="ARBA00049339"/>
    </source>
</evidence>
<dbReference type="SMART" id="SM01016">
    <property type="entry name" value="Arg_tRNA_synt_N"/>
    <property type="match status" value="1"/>
</dbReference>
<sequence>MLVSSLSSLLAGRIAERFSAAAPELTFDPQVRRSAHADFQADGVLAAGRALGRNPRELAVAVAAGLAGEPVLAASSVAGPGFINLTFTDRALLTQAAARLADDRLGVPLSDTGRVTVIDYSQPNIAKEMHVGHLRSTIIGDALARVLGHLGGTVVRQNHIGDWGTQFGMLIEYLFGDAVGDEPAGISRLSALYRAARARFEADPAFVERSRRRVVALQAGDPETVTAWRDIVAESTRYFTDVYDRLGVLLEPGDVAGESFYNPMLAGVAEDLLALGVATVSDGAVCVFFDDVRGPDGDPVPLIVRKSDGGYGYAATDLAAVRYRVTDLHADRVLYVVDARQALHFRMVFETARRAGWVPDGVAVEHVRFGLMLGPGGRPFKTRYGGNALFTDLIDEAVAGARKVIDTKNPEVDAGVLAERARQVGIGALKYADLATSRTRDYVYDPARMLSLTGNTSVYLQYAHVRARSILRKAGADGAIDTGLPLEAAERLLILDLDGFADAVEEVGQTLEPHRLCGYLFRLAQSFTAFFERCPVLTAPAPVRENRLALCLLTARTLRAGLELLGIESPDRL</sequence>
<dbReference type="Pfam" id="PF05746">
    <property type="entry name" value="DALR_1"/>
    <property type="match status" value="1"/>
</dbReference>
<dbReference type="Gene3D" id="1.10.730.10">
    <property type="entry name" value="Isoleucyl-tRNA Synthetase, Domain 1"/>
    <property type="match status" value="1"/>
</dbReference>
<dbReference type="Gene3D" id="3.30.1360.70">
    <property type="entry name" value="Arginyl tRNA synthetase N-terminal domain"/>
    <property type="match status" value="1"/>
</dbReference>
<evidence type="ECO:0000256" key="2">
    <source>
        <dbReference type="ARBA" id="ARBA00005594"/>
    </source>
</evidence>
<dbReference type="InterPro" id="IPR001278">
    <property type="entry name" value="Arg-tRNA-ligase"/>
</dbReference>
<dbReference type="Pfam" id="PF03485">
    <property type="entry name" value="Arg_tRNA_synt_N"/>
    <property type="match status" value="1"/>
</dbReference>
<dbReference type="InterPro" id="IPR001412">
    <property type="entry name" value="aa-tRNA-synth_I_CS"/>
</dbReference>
<dbReference type="RefSeq" id="WP_203925794.1">
    <property type="nucleotide sequence ID" value="NZ_BOPH01000010.1"/>
</dbReference>
<dbReference type="PANTHER" id="PTHR11956:SF5">
    <property type="entry name" value="ARGININE--TRNA LIGASE, CYTOPLASMIC"/>
    <property type="match status" value="1"/>
</dbReference>
<dbReference type="PRINTS" id="PR01038">
    <property type="entry name" value="TRNASYNTHARG"/>
</dbReference>
<evidence type="ECO:0000259" key="14">
    <source>
        <dbReference type="SMART" id="SM01016"/>
    </source>
</evidence>
<evidence type="ECO:0000256" key="1">
    <source>
        <dbReference type="ARBA" id="ARBA00004496"/>
    </source>
</evidence>
<dbReference type="InterPro" id="IPR009080">
    <property type="entry name" value="tRNAsynth_Ia_anticodon-bd"/>
</dbReference>
<evidence type="ECO:0000313" key="15">
    <source>
        <dbReference type="EMBL" id="GIJ65789.1"/>
    </source>
</evidence>
<evidence type="ECO:0000256" key="11">
    <source>
        <dbReference type="HAMAP-Rule" id="MF_00123"/>
    </source>
</evidence>
<dbReference type="InterPro" id="IPR005148">
    <property type="entry name" value="Arg-tRNA-synth_N"/>
</dbReference>
<reference evidence="15" key="1">
    <citation type="submission" date="2021-01" db="EMBL/GenBank/DDBJ databases">
        <title>Whole genome shotgun sequence of Virgisporangium ochraceum NBRC 16418.</title>
        <authorList>
            <person name="Komaki H."/>
            <person name="Tamura T."/>
        </authorList>
    </citation>
    <scope>NUCLEOTIDE SEQUENCE</scope>
    <source>
        <strain evidence="15">NBRC 16418</strain>
    </source>
</reference>
<protein>
    <recommendedName>
        <fullName evidence="11">Arginine--tRNA ligase</fullName>
        <ecNumber evidence="11">6.1.1.19</ecNumber>
    </recommendedName>
    <alternativeName>
        <fullName evidence="11">Arginyl-tRNA synthetase</fullName>
        <shortName evidence="11">ArgRS</shortName>
    </alternativeName>
</protein>
<dbReference type="SUPFAM" id="SSF47323">
    <property type="entry name" value="Anticodon-binding domain of a subclass of class I aminoacyl-tRNA synthetases"/>
    <property type="match status" value="1"/>
</dbReference>
<evidence type="ECO:0000256" key="3">
    <source>
        <dbReference type="ARBA" id="ARBA00011245"/>
    </source>
</evidence>
<dbReference type="GO" id="GO:0006420">
    <property type="term" value="P:arginyl-tRNA aminoacylation"/>
    <property type="evidence" value="ECO:0007669"/>
    <property type="project" value="UniProtKB-UniRule"/>
</dbReference>
<dbReference type="SUPFAM" id="SSF52374">
    <property type="entry name" value="Nucleotidylyl transferase"/>
    <property type="match status" value="1"/>
</dbReference>
<dbReference type="AlphaFoldDB" id="A0A8J3ZKY9"/>
<dbReference type="PROSITE" id="PS00178">
    <property type="entry name" value="AA_TRNA_LIGASE_I"/>
    <property type="match status" value="1"/>
</dbReference>
<keyword evidence="5 11" id="KW-0436">Ligase</keyword>
<dbReference type="PANTHER" id="PTHR11956">
    <property type="entry name" value="ARGINYL-TRNA SYNTHETASE"/>
    <property type="match status" value="1"/>
</dbReference>